<feature type="coiled-coil region" evidence="2">
    <location>
        <begin position="53"/>
        <end position="80"/>
    </location>
</feature>
<dbReference type="AlphaFoldDB" id="A0A9P6GWG8"/>
<keyword evidence="1" id="KW-0479">Metal-binding</keyword>
<comment type="caution">
    <text evidence="4">The sequence shown here is derived from an EMBL/GenBank/DDBJ whole genome shotgun (WGS) entry which is preliminary data.</text>
</comment>
<name>A0A9P6GWG8_9MICR</name>
<keyword evidence="5" id="KW-1185">Reference proteome</keyword>
<dbReference type="Pfam" id="PF00098">
    <property type="entry name" value="zf-CCHC"/>
    <property type="match status" value="1"/>
</dbReference>
<evidence type="ECO:0000313" key="5">
    <source>
        <dbReference type="Proteomes" id="UP000740883"/>
    </source>
</evidence>
<sequence>SGETSGSRGQVARKLLQEGKRIMARVQMQEDCGLVTLRQAAEYIGSELQDFLIEKFLTRKKNWEEILEELEKHVREEEVLKQIEIQKRLDVEEMIELMRTTIREERESDRRMKVGAGQRYKSRPKRIESCCFVCGKSGHIARSCSLRKGGSDRESKRYENKEFNSSCVQSILELESNMQTERAEFNIKRVRVILI</sequence>
<evidence type="ECO:0000256" key="1">
    <source>
        <dbReference type="PROSITE-ProRule" id="PRU00047"/>
    </source>
</evidence>
<dbReference type="InterPro" id="IPR001878">
    <property type="entry name" value="Znf_CCHC"/>
</dbReference>
<gene>
    <name evidence="4" type="ORF">NGRA_3305</name>
</gene>
<reference evidence="4 5" key="1">
    <citation type="journal article" date="2020" name="Genome Biol. Evol.">
        <title>Comparative genomics of strictly vertically transmitted, feminizing microsporidia endosymbionts of amphipod crustaceans.</title>
        <authorList>
            <person name="Cormier A."/>
            <person name="Chebbi M.A."/>
            <person name="Giraud I."/>
            <person name="Wattier R."/>
            <person name="Teixeira M."/>
            <person name="Gilbert C."/>
            <person name="Rigaud T."/>
            <person name="Cordaux R."/>
        </authorList>
    </citation>
    <scope>NUCLEOTIDE SEQUENCE [LARGE SCALE GENOMIC DNA]</scope>
    <source>
        <strain evidence="4 5">Ou3-Ou53</strain>
    </source>
</reference>
<dbReference type="SUPFAM" id="SSF57756">
    <property type="entry name" value="Retrovirus zinc finger-like domains"/>
    <property type="match status" value="1"/>
</dbReference>
<keyword evidence="2" id="KW-0175">Coiled coil</keyword>
<protein>
    <recommendedName>
        <fullName evidence="3">CCHC-type domain-containing protein</fullName>
    </recommendedName>
</protein>
<organism evidence="4 5">
    <name type="scientific">Nosema granulosis</name>
    <dbReference type="NCBI Taxonomy" id="83296"/>
    <lineage>
        <taxon>Eukaryota</taxon>
        <taxon>Fungi</taxon>
        <taxon>Fungi incertae sedis</taxon>
        <taxon>Microsporidia</taxon>
        <taxon>Nosematidae</taxon>
        <taxon>Nosema</taxon>
    </lineage>
</organism>
<evidence type="ECO:0000313" key="4">
    <source>
        <dbReference type="EMBL" id="KAF9756161.1"/>
    </source>
</evidence>
<dbReference type="InterPro" id="IPR036875">
    <property type="entry name" value="Znf_CCHC_sf"/>
</dbReference>
<keyword evidence="1" id="KW-0862">Zinc</keyword>
<evidence type="ECO:0000256" key="2">
    <source>
        <dbReference type="SAM" id="Coils"/>
    </source>
</evidence>
<dbReference type="EMBL" id="SBJO01000803">
    <property type="protein sequence ID" value="KAF9756161.1"/>
    <property type="molecule type" value="Genomic_DNA"/>
</dbReference>
<dbReference type="Proteomes" id="UP000740883">
    <property type="component" value="Unassembled WGS sequence"/>
</dbReference>
<dbReference type="OrthoDB" id="427960at2759"/>
<accession>A0A9P6GWG8</accession>
<feature type="non-terminal residue" evidence="4">
    <location>
        <position position="1"/>
    </location>
</feature>
<dbReference type="GO" id="GO:0003676">
    <property type="term" value="F:nucleic acid binding"/>
    <property type="evidence" value="ECO:0007669"/>
    <property type="project" value="InterPro"/>
</dbReference>
<proteinExistence type="predicted"/>
<dbReference type="GO" id="GO:0008270">
    <property type="term" value="F:zinc ion binding"/>
    <property type="evidence" value="ECO:0007669"/>
    <property type="project" value="UniProtKB-KW"/>
</dbReference>
<keyword evidence="1" id="KW-0863">Zinc-finger</keyword>
<feature type="domain" description="CCHC-type" evidence="3">
    <location>
        <begin position="131"/>
        <end position="144"/>
    </location>
</feature>
<dbReference type="Gene3D" id="4.10.60.10">
    <property type="entry name" value="Zinc finger, CCHC-type"/>
    <property type="match status" value="1"/>
</dbReference>
<evidence type="ECO:0000259" key="3">
    <source>
        <dbReference type="PROSITE" id="PS50158"/>
    </source>
</evidence>
<dbReference type="PROSITE" id="PS50158">
    <property type="entry name" value="ZF_CCHC"/>
    <property type="match status" value="1"/>
</dbReference>